<keyword evidence="3 9" id="KW-0328">Glycosyltransferase</keyword>
<comment type="subcellular location">
    <subcellularLocation>
        <location evidence="1">Cell membrane</location>
        <topology evidence="1">Multi-pass membrane protein</topology>
    </subcellularLocation>
</comment>
<gene>
    <name evidence="9" type="ORF">FHW23_002172</name>
</gene>
<evidence type="ECO:0000256" key="3">
    <source>
        <dbReference type="ARBA" id="ARBA00022676"/>
    </source>
</evidence>
<feature type="transmembrane region" description="Helical" evidence="8">
    <location>
        <begin position="280"/>
        <end position="299"/>
    </location>
</feature>
<dbReference type="GO" id="GO:0005886">
    <property type="term" value="C:plasma membrane"/>
    <property type="evidence" value="ECO:0007669"/>
    <property type="project" value="UniProtKB-SubCell"/>
</dbReference>
<evidence type="ECO:0000313" key="9">
    <source>
        <dbReference type="EMBL" id="MBA8990907.1"/>
    </source>
</evidence>
<keyword evidence="7 8" id="KW-0472">Membrane</keyword>
<dbReference type="PANTHER" id="PTHR33908:SF3">
    <property type="entry name" value="UNDECAPRENYL PHOSPHATE-ALPHA-4-AMINO-4-DEOXY-L-ARABINOSE ARABINOSYL TRANSFERASE"/>
    <property type="match status" value="1"/>
</dbReference>
<protein>
    <submittedName>
        <fullName evidence="9">Mannosyltransferase</fullName>
        <ecNumber evidence="9">2.4.1.-</ecNumber>
    </submittedName>
</protein>
<keyword evidence="4 9" id="KW-0808">Transferase</keyword>
<evidence type="ECO:0000256" key="2">
    <source>
        <dbReference type="ARBA" id="ARBA00022475"/>
    </source>
</evidence>
<evidence type="ECO:0000256" key="7">
    <source>
        <dbReference type="ARBA" id="ARBA00023136"/>
    </source>
</evidence>
<dbReference type="AlphaFoldDB" id="A0AAW3T7H9"/>
<dbReference type="EMBL" id="JACGXP010000003">
    <property type="protein sequence ID" value="MBA8990907.1"/>
    <property type="molecule type" value="Genomic_DNA"/>
</dbReference>
<feature type="transmembrane region" description="Helical" evidence="8">
    <location>
        <begin position="191"/>
        <end position="217"/>
    </location>
</feature>
<accession>A0AAW3T7H9</accession>
<sequence>MTAPRTGTISVPRSTGIAPVRSRFRGLAGSIATGVVRTPELTIGALGVLVCAAFAWVPSLWYDEAATVTSAQRTWAQLWAELHNVDAVHGLYYALMHVWFWLVGYTPFTLRFPSALAIGVAAGLVVALGRRLGGRRLGITAGLVFLALPRVQWAGSEGRPYATITTLAVCLTLVGLTAVRRTRTGRSLHWWVAYGALALVAVTFNVYLSLAVVAHAVTLLWTMLVRRAEVHRATVSRGARVPGPPLVTGGAVLRWAVAAAIAAVTVSPVVVEIASQSKQVAWIAGIGQRTGAQVFATAWFGAVDLYAAVAWALMVIGVAVALFEAHRRSATVRSLVRAQAVRVAVPLVVIPTAALVLATAMGKHLYSPKYATLSLPFVALLIALALTLIRPKALLAGAVAAALVLSVPTAVAVKEPLAKQESTWARAASIIAAERSSNRADADEGVVFGSVYGHPGTTADIIRVSYPAAFSGMTDLGVRKVGADTGVLWNQTGELATSIPSRLDDIDTVWFVGGTVTARNIEPETASVLAANGFTAKQHWKTGTVVITEYVRS</sequence>
<feature type="transmembrane region" description="Helical" evidence="8">
    <location>
        <begin position="161"/>
        <end position="179"/>
    </location>
</feature>
<dbReference type="EC" id="2.4.1.-" evidence="9"/>
<dbReference type="Proteomes" id="UP000590225">
    <property type="component" value="Unassembled WGS sequence"/>
</dbReference>
<feature type="transmembrane region" description="Helical" evidence="8">
    <location>
        <begin position="43"/>
        <end position="62"/>
    </location>
</feature>
<feature type="transmembrane region" description="Helical" evidence="8">
    <location>
        <begin position="393"/>
        <end position="413"/>
    </location>
</feature>
<feature type="transmembrane region" description="Helical" evidence="8">
    <location>
        <begin position="137"/>
        <end position="155"/>
    </location>
</feature>
<keyword evidence="6 8" id="KW-1133">Transmembrane helix</keyword>
<dbReference type="GO" id="GO:0009103">
    <property type="term" value="P:lipopolysaccharide biosynthetic process"/>
    <property type="evidence" value="ECO:0007669"/>
    <property type="project" value="UniProtKB-ARBA"/>
</dbReference>
<keyword evidence="2" id="KW-1003">Cell membrane</keyword>
<dbReference type="InterPro" id="IPR050297">
    <property type="entry name" value="LipidA_mod_glycosyltrf_83"/>
</dbReference>
<evidence type="ECO:0000256" key="6">
    <source>
        <dbReference type="ARBA" id="ARBA00022989"/>
    </source>
</evidence>
<evidence type="ECO:0000256" key="8">
    <source>
        <dbReference type="SAM" id="Phobius"/>
    </source>
</evidence>
<feature type="transmembrane region" description="Helical" evidence="8">
    <location>
        <begin position="252"/>
        <end position="273"/>
    </location>
</feature>
<feature type="transmembrane region" description="Helical" evidence="8">
    <location>
        <begin position="343"/>
        <end position="362"/>
    </location>
</feature>
<keyword evidence="5 8" id="KW-0812">Transmembrane</keyword>
<dbReference type="GO" id="GO:0010041">
    <property type="term" value="P:response to iron(III) ion"/>
    <property type="evidence" value="ECO:0007669"/>
    <property type="project" value="TreeGrafter"/>
</dbReference>
<dbReference type="RefSeq" id="WP_182516174.1">
    <property type="nucleotide sequence ID" value="NZ_JACGXP010000003.1"/>
</dbReference>
<evidence type="ECO:0000256" key="5">
    <source>
        <dbReference type="ARBA" id="ARBA00022692"/>
    </source>
</evidence>
<evidence type="ECO:0000256" key="4">
    <source>
        <dbReference type="ARBA" id="ARBA00022679"/>
    </source>
</evidence>
<evidence type="ECO:0000256" key="1">
    <source>
        <dbReference type="ARBA" id="ARBA00004651"/>
    </source>
</evidence>
<feature type="transmembrane region" description="Helical" evidence="8">
    <location>
        <begin position="368"/>
        <end position="386"/>
    </location>
</feature>
<organism evidence="9 10">
    <name type="scientific">Curtobacterium pusillum</name>
    <dbReference type="NCBI Taxonomy" id="69373"/>
    <lineage>
        <taxon>Bacteria</taxon>
        <taxon>Bacillati</taxon>
        <taxon>Actinomycetota</taxon>
        <taxon>Actinomycetes</taxon>
        <taxon>Micrococcales</taxon>
        <taxon>Microbacteriaceae</taxon>
        <taxon>Curtobacterium</taxon>
    </lineage>
</organism>
<dbReference type="PANTHER" id="PTHR33908">
    <property type="entry name" value="MANNOSYLTRANSFERASE YKCB-RELATED"/>
    <property type="match status" value="1"/>
</dbReference>
<comment type="caution">
    <text evidence="9">The sequence shown here is derived from an EMBL/GenBank/DDBJ whole genome shotgun (WGS) entry which is preliminary data.</text>
</comment>
<evidence type="ECO:0000313" key="10">
    <source>
        <dbReference type="Proteomes" id="UP000590225"/>
    </source>
</evidence>
<feature type="transmembrane region" description="Helical" evidence="8">
    <location>
        <begin position="108"/>
        <end position="128"/>
    </location>
</feature>
<proteinExistence type="predicted"/>
<reference evidence="9 10" key="1">
    <citation type="submission" date="2020-07" db="EMBL/GenBank/DDBJ databases">
        <title>Above-ground endophytic microbial communities from plants in different locations in the United States.</title>
        <authorList>
            <person name="Frank C."/>
        </authorList>
    </citation>
    <scope>NUCLEOTIDE SEQUENCE [LARGE SCALE GENOMIC DNA]</scope>
    <source>
        <strain evidence="9 10">WPL5_2</strain>
    </source>
</reference>
<dbReference type="GO" id="GO:0016763">
    <property type="term" value="F:pentosyltransferase activity"/>
    <property type="evidence" value="ECO:0007669"/>
    <property type="project" value="TreeGrafter"/>
</dbReference>
<feature type="transmembrane region" description="Helical" evidence="8">
    <location>
        <begin position="305"/>
        <end position="323"/>
    </location>
</feature>
<name>A0AAW3T7H9_9MICO</name>